<evidence type="ECO:0000256" key="2">
    <source>
        <dbReference type="SAM" id="Coils"/>
    </source>
</evidence>
<name>A0A0N4UVI2_ENTVE</name>
<feature type="region of interest" description="Disordered" evidence="3">
    <location>
        <begin position="652"/>
        <end position="704"/>
    </location>
</feature>
<dbReference type="SUPFAM" id="SSF103657">
    <property type="entry name" value="BAR/IMD domain-like"/>
    <property type="match status" value="1"/>
</dbReference>
<feature type="region of interest" description="Disordered" evidence="3">
    <location>
        <begin position="453"/>
        <end position="472"/>
    </location>
</feature>
<feature type="region of interest" description="Disordered" evidence="3">
    <location>
        <begin position="580"/>
        <end position="614"/>
    </location>
</feature>
<feature type="compositionally biased region" description="Polar residues" evidence="3">
    <location>
        <begin position="656"/>
        <end position="679"/>
    </location>
</feature>
<protein>
    <submittedName>
        <fullName evidence="8">Rho-GAP domain-containing protein</fullName>
    </submittedName>
</protein>
<keyword evidence="4" id="KW-0812">Transmembrane</keyword>
<evidence type="ECO:0000313" key="8">
    <source>
        <dbReference type="WBParaSite" id="EVEC_0000145401-mRNA-1"/>
    </source>
</evidence>
<feature type="domain" description="Rho-GAP" evidence="5">
    <location>
        <begin position="235"/>
        <end position="443"/>
    </location>
</feature>
<dbReference type="Gene3D" id="1.10.555.10">
    <property type="entry name" value="Rho GTPase activation protein"/>
    <property type="match status" value="1"/>
</dbReference>
<feature type="compositionally biased region" description="Polar residues" evidence="3">
    <location>
        <begin position="600"/>
        <end position="614"/>
    </location>
</feature>
<dbReference type="InterPro" id="IPR047165">
    <property type="entry name" value="RHG17/44/SH3BP1-like"/>
</dbReference>
<keyword evidence="7" id="KW-1185">Reference proteome</keyword>
<dbReference type="OrthoDB" id="19923at2759"/>
<dbReference type="SUPFAM" id="SSF48350">
    <property type="entry name" value="GTPase activation domain, GAP"/>
    <property type="match status" value="1"/>
</dbReference>
<organism evidence="8">
    <name type="scientific">Enterobius vermicularis</name>
    <name type="common">Human pinworm</name>
    <dbReference type="NCBI Taxonomy" id="51028"/>
    <lineage>
        <taxon>Eukaryota</taxon>
        <taxon>Metazoa</taxon>
        <taxon>Ecdysozoa</taxon>
        <taxon>Nematoda</taxon>
        <taxon>Chromadorea</taxon>
        <taxon>Rhabditida</taxon>
        <taxon>Spirurina</taxon>
        <taxon>Oxyuridomorpha</taxon>
        <taxon>Oxyuroidea</taxon>
        <taxon>Oxyuridae</taxon>
        <taxon>Enterobius</taxon>
    </lineage>
</organism>
<feature type="transmembrane region" description="Helical" evidence="4">
    <location>
        <begin position="378"/>
        <end position="400"/>
    </location>
</feature>
<dbReference type="GO" id="GO:0005096">
    <property type="term" value="F:GTPase activator activity"/>
    <property type="evidence" value="ECO:0007669"/>
    <property type="project" value="UniProtKB-KW"/>
</dbReference>
<accession>A0A0N4UVI2</accession>
<dbReference type="STRING" id="51028.A0A0N4UVI2"/>
<evidence type="ECO:0000313" key="7">
    <source>
        <dbReference type="Proteomes" id="UP000274131"/>
    </source>
</evidence>
<feature type="region of interest" description="Disordered" evidence="3">
    <location>
        <begin position="489"/>
        <end position="519"/>
    </location>
</feature>
<dbReference type="PANTHER" id="PTHR14130:SF14">
    <property type="entry name" value="RHO GTPASE-ACTIVATING PROTEIN 92B"/>
    <property type="match status" value="1"/>
</dbReference>
<gene>
    <name evidence="6" type="ORF">EVEC_LOCUS1162</name>
</gene>
<dbReference type="Pfam" id="PF00620">
    <property type="entry name" value="RhoGAP"/>
    <property type="match status" value="1"/>
</dbReference>
<dbReference type="GO" id="GO:0035020">
    <property type="term" value="P:regulation of Rac protein signal transduction"/>
    <property type="evidence" value="ECO:0007669"/>
    <property type="project" value="TreeGrafter"/>
</dbReference>
<keyword evidence="2" id="KW-0175">Coiled coil</keyword>
<reference evidence="8" key="1">
    <citation type="submission" date="2017-02" db="UniProtKB">
        <authorList>
            <consortium name="WormBaseParasite"/>
        </authorList>
    </citation>
    <scope>IDENTIFICATION</scope>
</reference>
<evidence type="ECO:0000256" key="3">
    <source>
        <dbReference type="SAM" id="MobiDB-lite"/>
    </source>
</evidence>
<feature type="coiled-coil region" evidence="2">
    <location>
        <begin position="142"/>
        <end position="192"/>
    </location>
</feature>
<dbReference type="WBParaSite" id="EVEC_0000145401-mRNA-1">
    <property type="protein sequence ID" value="EVEC_0000145401-mRNA-1"/>
    <property type="gene ID" value="EVEC_0000145401"/>
</dbReference>
<evidence type="ECO:0000256" key="4">
    <source>
        <dbReference type="SAM" id="Phobius"/>
    </source>
</evidence>
<dbReference type="InterPro" id="IPR008936">
    <property type="entry name" value="Rho_GTPase_activation_prot"/>
</dbReference>
<evidence type="ECO:0000259" key="5">
    <source>
        <dbReference type="PROSITE" id="PS50238"/>
    </source>
</evidence>
<proteinExistence type="predicted"/>
<feature type="compositionally biased region" description="Pro residues" evidence="3">
    <location>
        <begin position="498"/>
        <end position="515"/>
    </location>
</feature>
<feature type="region of interest" description="Disordered" evidence="3">
    <location>
        <begin position="1"/>
        <end position="23"/>
    </location>
</feature>
<keyword evidence="4" id="KW-1133">Transmembrane helix</keyword>
<dbReference type="PROSITE" id="PS50238">
    <property type="entry name" value="RHOGAP"/>
    <property type="match status" value="1"/>
</dbReference>
<feature type="compositionally biased region" description="Pro residues" evidence="3">
    <location>
        <begin position="680"/>
        <end position="694"/>
    </location>
</feature>
<dbReference type="EMBL" id="UXUI01007176">
    <property type="protein sequence ID" value="VDD86019.1"/>
    <property type="molecule type" value="Genomic_DNA"/>
</dbReference>
<dbReference type="GO" id="GO:0032956">
    <property type="term" value="P:regulation of actin cytoskeleton organization"/>
    <property type="evidence" value="ECO:0007669"/>
    <property type="project" value="TreeGrafter"/>
</dbReference>
<reference evidence="6 7" key="2">
    <citation type="submission" date="2018-10" db="EMBL/GenBank/DDBJ databases">
        <authorList>
            <consortium name="Pathogen Informatics"/>
        </authorList>
    </citation>
    <scope>NUCLEOTIDE SEQUENCE [LARGE SCALE GENOMIC DNA]</scope>
</reference>
<keyword evidence="4" id="KW-0472">Membrane</keyword>
<evidence type="ECO:0000313" key="6">
    <source>
        <dbReference type="EMBL" id="VDD86019.1"/>
    </source>
</evidence>
<sequence length="704" mass="79403">MDKMKEGLTRGARRMKENLLSERRNELESIGPFEQKNQKMISAIKGTRQNLQSCIRSGSKDDSLDKRKRRLDDFGLVQQLSSDAAEFANAFEKNEKPVLAEVMKQISETIDAIVIERVLTDQHIEKNILEALAKYVEEDKAISKMRDKINKAATDVEIARKRKDANHDESKTLELQEDYDEKQSKLDNYKASSFFFFFFFLKFWLEDSIFADIYTLYSEQTEIATMYSKQPVFGCHLEDHLNFSKRSIAVVLEFCCTALYRHHLSEKGLFRVSGNLSRIKRMKAAFDAHEITGPFPEKEQNISDPHSLCSVLKLYLRELPEPLLTERLYPEWIKSPEDRIKGVAKLLKCLPEANRRNLAYLIRFLQHMLNFEEQTKHAFSIFIVFLGNVFFLLDFIILFFRMDIKNLVIIFGPNLMNTRGSESENMLGAKVVETLLGYADALFENDKFNYDSTVTVGGPPSPAEFTDENQTSTSFQHKVDVLNQSSVGKFSLHRSSPQTPPPRSRPKQPAPPPPQSSLSNQRALTVLPETSNQDNCDEILSGTESISHSLCKTSSGTSNDSMSEYGTSNVEVTDELSAEMSTTLPTRPSRPPQPRVGKIHNSTESDASQSSKRPVSYVNAVTTQETIVPPPRRTVGKQIASVDENNRTVVHLGTDGSKSVSDASGLANSQVTGMTSPTNYPVPKPRLPAKPKPLPDTTDEYTKL</sequence>
<dbReference type="GO" id="GO:0007165">
    <property type="term" value="P:signal transduction"/>
    <property type="evidence" value="ECO:0007669"/>
    <property type="project" value="InterPro"/>
</dbReference>
<dbReference type="PANTHER" id="PTHR14130">
    <property type="entry name" value="3BP-1 RELATED RHOGAP"/>
    <property type="match status" value="1"/>
</dbReference>
<dbReference type="Gene3D" id="1.20.1270.60">
    <property type="entry name" value="Arfaptin homology (AH) domain/BAR domain"/>
    <property type="match status" value="1"/>
</dbReference>
<keyword evidence="1" id="KW-0343">GTPase activation</keyword>
<dbReference type="InterPro" id="IPR000198">
    <property type="entry name" value="RhoGAP_dom"/>
</dbReference>
<dbReference type="Proteomes" id="UP000274131">
    <property type="component" value="Unassembled WGS sequence"/>
</dbReference>
<dbReference type="InterPro" id="IPR027267">
    <property type="entry name" value="AH/BAR_dom_sf"/>
</dbReference>
<dbReference type="AlphaFoldDB" id="A0A0N4UVI2"/>
<evidence type="ECO:0000256" key="1">
    <source>
        <dbReference type="ARBA" id="ARBA00022468"/>
    </source>
</evidence>
<dbReference type="SMART" id="SM00324">
    <property type="entry name" value="RhoGAP"/>
    <property type="match status" value="1"/>
</dbReference>